<gene>
    <name evidence="13" type="ORF">A3C86_00080</name>
</gene>
<dbReference type="SUPFAM" id="SSF56601">
    <property type="entry name" value="beta-lactamase/transpeptidase-like"/>
    <property type="match status" value="1"/>
</dbReference>
<dbReference type="GO" id="GO:0071972">
    <property type="term" value="F:peptidoglycan L,D-transpeptidase activity"/>
    <property type="evidence" value="ECO:0007669"/>
    <property type="project" value="TreeGrafter"/>
</dbReference>
<dbReference type="InterPro" id="IPR012338">
    <property type="entry name" value="Beta-lactam/transpept-like"/>
</dbReference>
<dbReference type="PANTHER" id="PTHR30627">
    <property type="entry name" value="PEPTIDOGLYCAN D,D-TRANSPEPTIDASE"/>
    <property type="match status" value="1"/>
</dbReference>
<keyword evidence="6" id="KW-0573">Peptidoglycan synthesis</keyword>
<dbReference type="GO" id="GO:0009252">
    <property type="term" value="P:peptidoglycan biosynthetic process"/>
    <property type="evidence" value="ECO:0007669"/>
    <property type="project" value="UniProtKB-KW"/>
</dbReference>
<keyword evidence="9" id="KW-0961">Cell wall biogenesis/degradation</keyword>
<dbReference type="GO" id="GO:0071555">
    <property type="term" value="P:cell wall organization"/>
    <property type="evidence" value="ECO:0007669"/>
    <property type="project" value="UniProtKB-KW"/>
</dbReference>
<keyword evidence="3" id="KW-1003">Cell membrane</keyword>
<comment type="caution">
    <text evidence="13">The sequence shown here is derived from an EMBL/GenBank/DDBJ whole genome shotgun (WGS) entry which is preliminary data.</text>
</comment>
<dbReference type="SUPFAM" id="SSF56519">
    <property type="entry name" value="Penicillin binding protein dimerisation domain"/>
    <property type="match status" value="1"/>
</dbReference>
<evidence type="ECO:0000313" key="14">
    <source>
        <dbReference type="Proteomes" id="UP000178042"/>
    </source>
</evidence>
<evidence type="ECO:0000256" key="8">
    <source>
        <dbReference type="ARBA" id="ARBA00023136"/>
    </source>
</evidence>
<evidence type="ECO:0000256" key="5">
    <source>
        <dbReference type="ARBA" id="ARBA00022960"/>
    </source>
</evidence>
<evidence type="ECO:0000256" key="7">
    <source>
        <dbReference type="ARBA" id="ARBA00022989"/>
    </source>
</evidence>
<dbReference type="PANTHER" id="PTHR30627:SF2">
    <property type="entry name" value="PEPTIDOGLYCAN D,D-TRANSPEPTIDASE MRDA"/>
    <property type="match status" value="1"/>
</dbReference>
<evidence type="ECO:0000256" key="2">
    <source>
        <dbReference type="ARBA" id="ARBA00004236"/>
    </source>
</evidence>
<dbReference type="GO" id="GO:0008658">
    <property type="term" value="F:penicillin binding"/>
    <property type="evidence" value="ECO:0007669"/>
    <property type="project" value="InterPro"/>
</dbReference>
<organism evidence="13 14">
    <name type="scientific">Candidatus Kaiserbacteria bacterium RIFCSPHIGHO2_02_FULL_49_16</name>
    <dbReference type="NCBI Taxonomy" id="1798490"/>
    <lineage>
        <taxon>Bacteria</taxon>
        <taxon>Candidatus Kaiseribacteriota</taxon>
    </lineage>
</organism>
<comment type="subcellular location">
    <subcellularLocation>
        <location evidence="2">Cell membrane</location>
    </subcellularLocation>
    <subcellularLocation>
        <location evidence="1">Membrane</location>
        <topology evidence="1">Single-pass membrane protein</topology>
    </subcellularLocation>
</comment>
<dbReference type="Gene3D" id="3.90.1310.10">
    <property type="entry name" value="Penicillin-binding protein 2a (Domain 2)"/>
    <property type="match status" value="1"/>
</dbReference>
<name>A0A1F6DIX0_9BACT</name>
<dbReference type="InterPro" id="IPR001460">
    <property type="entry name" value="PCN-bd_Tpept"/>
</dbReference>
<dbReference type="Pfam" id="PF00905">
    <property type="entry name" value="Transpeptidase"/>
    <property type="match status" value="1"/>
</dbReference>
<evidence type="ECO:0000256" key="1">
    <source>
        <dbReference type="ARBA" id="ARBA00004167"/>
    </source>
</evidence>
<evidence type="ECO:0000259" key="11">
    <source>
        <dbReference type="Pfam" id="PF00905"/>
    </source>
</evidence>
<keyword evidence="7 10" id="KW-1133">Transmembrane helix</keyword>
<dbReference type="Gene3D" id="3.40.710.10">
    <property type="entry name" value="DD-peptidase/beta-lactamase superfamily"/>
    <property type="match status" value="1"/>
</dbReference>
<evidence type="ECO:0000256" key="6">
    <source>
        <dbReference type="ARBA" id="ARBA00022984"/>
    </source>
</evidence>
<keyword evidence="8 10" id="KW-0472">Membrane</keyword>
<evidence type="ECO:0000256" key="4">
    <source>
        <dbReference type="ARBA" id="ARBA00022692"/>
    </source>
</evidence>
<dbReference type="InterPro" id="IPR036138">
    <property type="entry name" value="PBP_dimer_sf"/>
</dbReference>
<dbReference type="Pfam" id="PF03717">
    <property type="entry name" value="PBP_dimer"/>
    <property type="match status" value="1"/>
</dbReference>
<reference evidence="13 14" key="1">
    <citation type="journal article" date="2016" name="Nat. Commun.">
        <title>Thousands of microbial genomes shed light on interconnected biogeochemical processes in an aquifer system.</title>
        <authorList>
            <person name="Anantharaman K."/>
            <person name="Brown C.T."/>
            <person name="Hug L.A."/>
            <person name="Sharon I."/>
            <person name="Castelle C.J."/>
            <person name="Probst A.J."/>
            <person name="Thomas B.C."/>
            <person name="Singh A."/>
            <person name="Wilkins M.J."/>
            <person name="Karaoz U."/>
            <person name="Brodie E.L."/>
            <person name="Williams K.H."/>
            <person name="Hubbard S.S."/>
            <person name="Banfield J.F."/>
        </authorList>
    </citation>
    <scope>NUCLEOTIDE SEQUENCE [LARGE SCALE GENOMIC DNA]</scope>
</reference>
<dbReference type="GO" id="GO:0005886">
    <property type="term" value="C:plasma membrane"/>
    <property type="evidence" value="ECO:0007669"/>
    <property type="project" value="UniProtKB-SubCell"/>
</dbReference>
<feature type="domain" description="Penicillin-binding protein transpeptidase" evidence="11">
    <location>
        <begin position="236"/>
        <end position="554"/>
    </location>
</feature>
<evidence type="ECO:0000259" key="12">
    <source>
        <dbReference type="Pfam" id="PF03717"/>
    </source>
</evidence>
<feature type="transmembrane region" description="Helical" evidence="10">
    <location>
        <begin position="46"/>
        <end position="66"/>
    </location>
</feature>
<dbReference type="InterPro" id="IPR005311">
    <property type="entry name" value="PBP_dimer"/>
</dbReference>
<evidence type="ECO:0000256" key="9">
    <source>
        <dbReference type="ARBA" id="ARBA00023316"/>
    </source>
</evidence>
<dbReference type="AlphaFoldDB" id="A0A1F6DIX0"/>
<protein>
    <submittedName>
        <fullName evidence="13">Uncharacterized protein</fullName>
    </submittedName>
</protein>
<proteinExistence type="predicted"/>
<dbReference type="Proteomes" id="UP000178042">
    <property type="component" value="Unassembled WGS sequence"/>
</dbReference>
<accession>A0A1F6DIX0</accession>
<keyword evidence="4 10" id="KW-0812">Transmembrane</keyword>
<evidence type="ECO:0000313" key="13">
    <source>
        <dbReference type="EMBL" id="OGG60962.1"/>
    </source>
</evidence>
<dbReference type="EMBL" id="MFLD01000003">
    <property type="protein sequence ID" value="OGG60962.1"/>
    <property type="molecule type" value="Genomic_DNA"/>
</dbReference>
<feature type="domain" description="Penicillin-binding protein dimerisation" evidence="12">
    <location>
        <begin position="131"/>
        <end position="196"/>
    </location>
</feature>
<dbReference type="GO" id="GO:0008360">
    <property type="term" value="P:regulation of cell shape"/>
    <property type="evidence" value="ECO:0007669"/>
    <property type="project" value="UniProtKB-KW"/>
</dbReference>
<keyword evidence="5" id="KW-0133">Cell shape</keyword>
<evidence type="ECO:0000256" key="10">
    <source>
        <dbReference type="SAM" id="Phobius"/>
    </source>
</evidence>
<evidence type="ECO:0000256" key="3">
    <source>
        <dbReference type="ARBA" id="ARBA00022475"/>
    </source>
</evidence>
<dbReference type="InterPro" id="IPR050515">
    <property type="entry name" value="Beta-lactam/transpept"/>
</dbReference>
<sequence>MQLFWQRKVKIREIAPDEIFLDSSNLPSHNERQFEGRVEQPIGGRAIWSAGIVFIIISIVFSVRTYNLQITHGTEFSDISRNNRLDRSLIFATRGLIYDRTGRELAWNESPLSIRSDVAIDSATSSVFALRKYSSLPGLSHLIGFIRYPKADANGTWWREEYAGISGVELSFDSVLQGKNGNTMREIDAREHIVRENLISPARNGADIKLSIDAEVQSELYKILSSHAIANRFNGGASVIMNVHSGEILALASFPEYDHTAFTEGNTRAVRDAINNPRTPMLNRAVAGAYTPGSIIKPIFAAAALKEEIISPDKQILSTGAIKIPNPYDPTRPSIFKDWAVHGLVDMRTAIAVSSDEYFYTIGGGYGGQKGLGINRIDEYARNFGLATSTGIALWGEVSGVIPTPEWKESVFGKDDPWRIGDTYNTAIGQYGFQITALQAVRFVSAIANGGRLLTPQLLAQSDNASSTASYISTGVSDEYLEVAREGMRLAVVSTRKDATVKSLNIGGIRIAAKTGTAQTGVNNESMNSWSVGFWPAENPRYAYATVLEKAPAGTLAGASPAMLPFFQWLIVNKPEYIE</sequence>